<evidence type="ECO:0000313" key="3">
    <source>
        <dbReference type="Proteomes" id="UP001162800"/>
    </source>
</evidence>
<name>A0ABY6G709_9BURK</name>
<evidence type="ECO:0000256" key="1">
    <source>
        <dbReference type="SAM" id="Phobius"/>
    </source>
</evidence>
<dbReference type="RefSeq" id="WP_231041790.1">
    <property type="nucleotide sequence ID" value="NZ_CP106881.1"/>
</dbReference>
<dbReference type="Pfam" id="PF05656">
    <property type="entry name" value="DUF805"/>
    <property type="match status" value="1"/>
</dbReference>
<keyword evidence="1" id="KW-1133">Transmembrane helix</keyword>
<feature type="transmembrane region" description="Helical" evidence="1">
    <location>
        <begin position="26"/>
        <end position="57"/>
    </location>
</feature>
<dbReference type="PANTHER" id="PTHR34980">
    <property type="entry name" value="INNER MEMBRANE PROTEIN-RELATED-RELATED"/>
    <property type="match status" value="1"/>
</dbReference>
<accession>A0ABY6G709</accession>
<proteinExistence type="predicted"/>
<protein>
    <submittedName>
        <fullName evidence="2">DUF805 domain-containing protein</fullName>
    </submittedName>
</protein>
<dbReference type="EMBL" id="CP106881">
    <property type="protein sequence ID" value="UYG50693.1"/>
    <property type="molecule type" value="Genomic_DNA"/>
</dbReference>
<keyword evidence="1" id="KW-0812">Transmembrane</keyword>
<dbReference type="InterPro" id="IPR008523">
    <property type="entry name" value="DUF805"/>
</dbReference>
<evidence type="ECO:0000313" key="2">
    <source>
        <dbReference type="EMBL" id="UYG50693.1"/>
    </source>
</evidence>
<gene>
    <name evidence="2" type="ORF">M9799_11375</name>
</gene>
<feature type="transmembrane region" description="Helical" evidence="1">
    <location>
        <begin position="78"/>
        <end position="95"/>
    </location>
</feature>
<organism evidence="2 3">
    <name type="scientific">Comamonas endophytica</name>
    <dbReference type="NCBI Taxonomy" id="2949090"/>
    <lineage>
        <taxon>Bacteria</taxon>
        <taxon>Pseudomonadati</taxon>
        <taxon>Pseudomonadota</taxon>
        <taxon>Betaproteobacteria</taxon>
        <taxon>Burkholderiales</taxon>
        <taxon>Comamonadaceae</taxon>
        <taxon>Comamonas</taxon>
    </lineage>
</organism>
<dbReference type="Proteomes" id="UP001162800">
    <property type="component" value="Chromosome"/>
</dbReference>
<reference evidence="2" key="1">
    <citation type="submission" date="2022-09" db="EMBL/GenBank/DDBJ databases">
        <title>The complete genome of Acidovorax sp. 5MLIR.</title>
        <authorList>
            <person name="Liu L."/>
            <person name="Yue J."/>
            <person name="Yang F."/>
            <person name="Yuan J."/>
            <person name="Li L."/>
        </authorList>
    </citation>
    <scope>NUCLEOTIDE SEQUENCE</scope>
    <source>
        <strain evidence="2">5MLIR</strain>
    </source>
</reference>
<sequence>MTFQESIRVCFAKYADFSGRASRSEYWWFGLFAMLVSFGLSLISGILWLLFALATVLPSIAVTTRRLHDTGRSGWWQLLYLVPVIGVVVMIVFLVQDSKGEDALVQA</sequence>
<keyword evidence="3" id="KW-1185">Reference proteome</keyword>
<dbReference type="PANTHER" id="PTHR34980:SF2">
    <property type="entry name" value="INNER MEMBRANE PROTEIN YHAH-RELATED"/>
    <property type="match status" value="1"/>
</dbReference>
<keyword evidence="1" id="KW-0472">Membrane</keyword>